<protein>
    <recommendedName>
        <fullName evidence="7">UDP-3-O-acylglucosamine N-acyltransferase</fullName>
        <ecNumber evidence="7">2.3.1.191</ecNumber>
    </recommendedName>
</protein>
<keyword evidence="3 7" id="KW-0808">Transferase</keyword>
<dbReference type="GO" id="GO:0016410">
    <property type="term" value="F:N-acyltransferase activity"/>
    <property type="evidence" value="ECO:0007669"/>
    <property type="project" value="InterPro"/>
</dbReference>
<dbReference type="GO" id="GO:0016020">
    <property type="term" value="C:membrane"/>
    <property type="evidence" value="ECO:0007669"/>
    <property type="project" value="GOC"/>
</dbReference>
<dbReference type="HAMAP" id="MF_00523">
    <property type="entry name" value="LpxD"/>
    <property type="match status" value="1"/>
</dbReference>
<dbReference type="PANTHER" id="PTHR43378">
    <property type="entry name" value="UDP-3-O-ACYLGLUCOSAMINE N-ACYLTRANSFERASE"/>
    <property type="match status" value="1"/>
</dbReference>
<keyword evidence="4 7" id="KW-0677">Repeat</keyword>
<dbReference type="InterPro" id="IPR018357">
    <property type="entry name" value="Hexapep_transf_CS"/>
</dbReference>
<dbReference type="UniPathway" id="UPA00973"/>
<dbReference type="NCBIfam" id="NF002060">
    <property type="entry name" value="PRK00892.1"/>
    <property type="match status" value="1"/>
</dbReference>
<dbReference type="CDD" id="cd03352">
    <property type="entry name" value="LbH_LpxD"/>
    <property type="match status" value="1"/>
</dbReference>
<comment type="function">
    <text evidence="7">Catalyzes the N-acylation of UDP-3-O-acylglucosamine using 3-hydroxyacyl-ACP as the acyl donor. Is involved in the biosynthesis of lipid A, a phosphorylated glycolipid that anchors the lipopolysaccharide to the outer membrane of the cell.</text>
</comment>
<dbReference type="SUPFAM" id="SSF51161">
    <property type="entry name" value="Trimeric LpxA-like enzymes"/>
    <property type="match status" value="1"/>
</dbReference>
<evidence type="ECO:0000256" key="2">
    <source>
        <dbReference type="ARBA" id="ARBA00022556"/>
    </source>
</evidence>
<keyword evidence="2 7" id="KW-0441">Lipid A biosynthesis</keyword>
<keyword evidence="5 7" id="KW-0443">Lipid metabolism</keyword>
<comment type="similarity">
    <text evidence="7">Belongs to the transferase hexapeptide repeat family. LpxD subfamily.</text>
</comment>
<comment type="pathway">
    <text evidence="7">Bacterial outer membrane biogenesis; LPS lipid A biosynthesis.</text>
</comment>
<dbReference type="PROSITE" id="PS00101">
    <property type="entry name" value="HEXAPEP_TRANSFERASES"/>
    <property type="match status" value="2"/>
</dbReference>
<dbReference type="Pfam" id="PF00132">
    <property type="entry name" value="Hexapep"/>
    <property type="match status" value="2"/>
</dbReference>
<proteinExistence type="inferred from homology"/>
<organism evidence="9 10">
    <name type="scientific">Candidatus Nitrohelix vancouverensis</name>
    <dbReference type="NCBI Taxonomy" id="2705534"/>
    <lineage>
        <taxon>Bacteria</taxon>
        <taxon>Pseudomonadati</taxon>
        <taxon>Nitrospinota/Tectimicrobiota group</taxon>
        <taxon>Nitrospinota</taxon>
        <taxon>Nitrospinia</taxon>
        <taxon>Nitrospinales</taxon>
        <taxon>Nitrospinaceae</taxon>
        <taxon>Candidatus Nitrohelix</taxon>
    </lineage>
</organism>
<evidence type="ECO:0000256" key="6">
    <source>
        <dbReference type="ARBA" id="ARBA00023315"/>
    </source>
</evidence>
<dbReference type="GO" id="GO:0009245">
    <property type="term" value="P:lipid A biosynthetic process"/>
    <property type="evidence" value="ECO:0007669"/>
    <property type="project" value="UniProtKB-UniRule"/>
</dbReference>
<dbReference type="Proteomes" id="UP000594464">
    <property type="component" value="Chromosome"/>
</dbReference>
<feature type="domain" description="UDP-3-O-[3-hydroxymyristoyl] glucosamine N-acyltransferase non-repeat region" evidence="8">
    <location>
        <begin position="20"/>
        <end position="83"/>
    </location>
</feature>
<evidence type="ECO:0000313" key="9">
    <source>
        <dbReference type="EMBL" id="QPJ66876.1"/>
    </source>
</evidence>
<dbReference type="InterPro" id="IPR011004">
    <property type="entry name" value="Trimer_LpxA-like_sf"/>
</dbReference>
<dbReference type="AlphaFoldDB" id="A0A7T0C5J0"/>
<name>A0A7T0C5J0_9BACT</name>
<dbReference type="InterPro" id="IPR020573">
    <property type="entry name" value="UDP_GlcNAc_AcTrfase_non-rep"/>
</dbReference>
<dbReference type="EMBL" id="CP048620">
    <property type="protein sequence ID" value="QPJ66876.1"/>
    <property type="molecule type" value="Genomic_DNA"/>
</dbReference>
<accession>A0A7T0C5J0</accession>
<evidence type="ECO:0000259" key="8">
    <source>
        <dbReference type="Pfam" id="PF04613"/>
    </source>
</evidence>
<evidence type="ECO:0000256" key="4">
    <source>
        <dbReference type="ARBA" id="ARBA00022737"/>
    </source>
</evidence>
<dbReference type="Pfam" id="PF14602">
    <property type="entry name" value="Hexapep_2"/>
    <property type="match status" value="1"/>
</dbReference>
<gene>
    <name evidence="7 9" type="primary">lpxD</name>
    <name evidence="9" type="ORF">G3M78_15020</name>
</gene>
<reference evidence="10" key="1">
    <citation type="submission" date="2020-02" db="EMBL/GenBank/DDBJ databases">
        <title>Genomic and physiological characterization of two novel Nitrospinaceae genera.</title>
        <authorList>
            <person name="Mueller A.J."/>
            <person name="Jung M.-Y."/>
            <person name="Strachan C.R."/>
            <person name="Herbold C.W."/>
            <person name="Kirkegaard R.H."/>
            <person name="Daims H."/>
        </authorList>
    </citation>
    <scope>NUCLEOTIDE SEQUENCE [LARGE SCALE GENOMIC DNA]</scope>
</reference>
<dbReference type="GO" id="GO:0103118">
    <property type="term" value="F:UDP-3-O-[(3R)-3-hydroxyacyl]-glucosamine N-acyltransferase activity"/>
    <property type="evidence" value="ECO:0007669"/>
    <property type="project" value="UniProtKB-EC"/>
</dbReference>
<comment type="subunit">
    <text evidence="7">Homotrimer.</text>
</comment>
<dbReference type="InterPro" id="IPR001451">
    <property type="entry name" value="Hexapep"/>
</dbReference>
<dbReference type="NCBIfam" id="TIGR01853">
    <property type="entry name" value="lipid_A_lpxD"/>
    <property type="match status" value="1"/>
</dbReference>
<dbReference type="Gene3D" id="2.160.10.10">
    <property type="entry name" value="Hexapeptide repeat proteins"/>
    <property type="match status" value="1"/>
</dbReference>
<sequence length="342" mass="36350">MTLEAIAKLVGGTVNGDPARVIDGVGSLESAEAGHITYLTKKAFLPRLQESKASAVLVDQAQAIDKDQVVTANPSVAFAKLLNHFHPLPRPQAGIDERAHIGADVVIGENVSIAPFAYIGDHSRIEDGAVVMSSVHIGERCRVGANSCLHPNVTLYPDSEIGQNVILHAGVVVGADGFGYTLDETGRHYKINQIGRVVIEDDVEVGANSCIDRAGIGVTRIGKGTKIDNLVQVAHNCEVGEHSILAGQVGLAGSCTLGKYVVLAGQSGVSDHVKLGDQVTVAAKSGVFRDIEDGQVWAGSPALPASSWRRYVVQWTRLTDMARKLKEMEARLNGIENENSRQ</sequence>
<evidence type="ECO:0000256" key="1">
    <source>
        <dbReference type="ARBA" id="ARBA00022516"/>
    </source>
</evidence>
<dbReference type="PANTHER" id="PTHR43378:SF2">
    <property type="entry name" value="UDP-3-O-ACYLGLUCOSAMINE N-ACYLTRANSFERASE 1, MITOCHONDRIAL-RELATED"/>
    <property type="match status" value="1"/>
</dbReference>
<keyword evidence="6 7" id="KW-0012">Acyltransferase</keyword>
<dbReference type="KEGG" id="nva:G3M78_15020"/>
<feature type="active site" description="Proton acceptor" evidence="7">
    <location>
        <position position="235"/>
    </location>
</feature>
<comment type="catalytic activity">
    <reaction evidence="7">
        <text>a UDP-3-O-[(3R)-3-hydroxyacyl]-alpha-D-glucosamine + a (3R)-hydroxyacyl-[ACP] = a UDP-2-N,3-O-bis[(3R)-3-hydroxyacyl]-alpha-D-glucosamine + holo-[ACP] + H(+)</text>
        <dbReference type="Rhea" id="RHEA:53836"/>
        <dbReference type="Rhea" id="RHEA-COMP:9685"/>
        <dbReference type="Rhea" id="RHEA-COMP:9945"/>
        <dbReference type="ChEBI" id="CHEBI:15378"/>
        <dbReference type="ChEBI" id="CHEBI:64479"/>
        <dbReference type="ChEBI" id="CHEBI:78827"/>
        <dbReference type="ChEBI" id="CHEBI:137740"/>
        <dbReference type="ChEBI" id="CHEBI:137748"/>
        <dbReference type="EC" id="2.3.1.191"/>
    </reaction>
</comment>
<evidence type="ECO:0000256" key="5">
    <source>
        <dbReference type="ARBA" id="ARBA00023098"/>
    </source>
</evidence>
<evidence type="ECO:0000256" key="3">
    <source>
        <dbReference type="ARBA" id="ARBA00022679"/>
    </source>
</evidence>
<dbReference type="Pfam" id="PF04613">
    <property type="entry name" value="LpxD"/>
    <property type="match status" value="1"/>
</dbReference>
<dbReference type="Gene3D" id="3.40.1390.10">
    <property type="entry name" value="MurE/MurF, N-terminal domain"/>
    <property type="match status" value="1"/>
</dbReference>
<evidence type="ECO:0000313" key="10">
    <source>
        <dbReference type="Proteomes" id="UP000594464"/>
    </source>
</evidence>
<dbReference type="EC" id="2.3.1.191" evidence="7"/>
<evidence type="ECO:0000256" key="7">
    <source>
        <dbReference type="HAMAP-Rule" id="MF_00523"/>
    </source>
</evidence>
<dbReference type="InterPro" id="IPR007691">
    <property type="entry name" value="LpxD"/>
</dbReference>
<keyword evidence="1 7" id="KW-0444">Lipid biosynthesis</keyword>